<keyword evidence="1" id="KW-0472">Membrane</keyword>
<dbReference type="AlphaFoldDB" id="A0A516GD50"/>
<feature type="transmembrane region" description="Helical" evidence="1">
    <location>
        <begin position="47"/>
        <end position="64"/>
    </location>
</feature>
<evidence type="ECO:0000313" key="4">
    <source>
        <dbReference type="Proteomes" id="UP000315395"/>
    </source>
</evidence>
<dbReference type="Pfam" id="PF04892">
    <property type="entry name" value="VanZ"/>
    <property type="match status" value="1"/>
</dbReference>
<feature type="domain" description="VanZ-like" evidence="2">
    <location>
        <begin position="43"/>
        <end position="117"/>
    </location>
</feature>
<accession>A0A516GD50</accession>
<feature type="transmembrane region" description="Helical" evidence="1">
    <location>
        <begin position="102"/>
        <end position="122"/>
    </location>
</feature>
<keyword evidence="1" id="KW-1133">Transmembrane helix</keyword>
<protein>
    <recommendedName>
        <fullName evidence="2">VanZ-like domain-containing protein</fullName>
    </recommendedName>
</protein>
<name>A0A516GD50_9MICO</name>
<dbReference type="EMBL" id="CP041616">
    <property type="protein sequence ID" value="QDO89449.1"/>
    <property type="molecule type" value="Genomic_DNA"/>
</dbReference>
<keyword evidence="1" id="KW-0812">Transmembrane</keyword>
<dbReference type="RefSeq" id="WP_143784135.1">
    <property type="nucleotide sequence ID" value="NZ_CP041616.1"/>
</dbReference>
<gene>
    <name evidence="3" type="ORF">FNH13_14840</name>
</gene>
<evidence type="ECO:0000259" key="2">
    <source>
        <dbReference type="Pfam" id="PF04892"/>
    </source>
</evidence>
<sequence>MDRVPQRLVGILLITVTPSGSYADSGSCALRDWTPIQPSRLFTLNHDALNVWVFFALGLATTALPGRSFFIGVGLACLTPPVIELVQYLLPALGRSCQSGDLVSNWTGAVVALLIAAGVRTLRRRL</sequence>
<evidence type="ECO:0000256" key="1">
    <source>
        <dbReference type="SAM" id="Phobius"/>
    </source>
</evidence>
<dbReference type="InterPro" id="IPR006976">
    <property type="entry name" value="VanZ-like"/>
</dbReference>
<keyword evidence="4" id="KW-1185">Reference proteome</keyword>
<dbReference type="KEGG" id="orz:FNH13_14840"/>
<reference evidence="3 4" key="1">
    <citation type="submission" date="2019-07" db="EMBL/GenBank/DDBJ databases">
        <title>complete genome sequencing of Ornithinimicrobium sp. H23M54.</title>
        <authorList>
            <person name="Bae J.-W."/>
            <person name="Lee S.-Y."/>
        </authorList>
    </citation>
    <scope>NUCLEOTIDE SEQUENCE [LARGE SCALE GENOMIC DNA]</scope>
    <source>
        <strain evidence="3 4">H23M54</strain>
    </source>
</reference>
<dbReference type="Proteomes" id="UP000315395">
    <property type="component" value="Chromosome"/>
</dbReference>
<proteinExistence type="predicted"/>
<organism evidence="3 4">
    <name type="scientific">Ornithinimicrobium ciconiae</name>
    <dbReference type="NCBI Taxonomy" id="2594265"/>
    <lineage>
        <taxon>Bacteria</taxon>
        <taxon>Bacillati</taxon>
        <taxon>Actinomycetota</taxon>
        <taxon>Actinomycetes</taxon>
        <taxon>Micrococcales</taxon>
        <taxon>Ornithinimicrobiaceae</taxon>
        <taxon>Ornithinimicrobium</taxon>
    </lineage>
</organism>
<dbReference type="OrthoDB" id="5149936at2"/>
<evidence type="ECO:0000313" key="3">
    <source>
        <dbReference type="EMBL" id="QDO89449.1"/>
    </source>
</evidence>